<name>A0A0G4KBB9_9FLOR</name>
<reference evidence="2" key="1">
    <citation type="journal article" date="2017" name="BMC Genomics">
        <title>Complete chloroplast genome of Gracilaria firma (Gracilariaceae, Rhodophyta), with discussion on the use of chloroplast phylogenomics in the subclass Rhodymeniophycidae.</title>
        <authorList>
            <person name="Ng P.K."/>
            <person name="Lin S.M."/>
            <person name="Lim P.E."/>
            <person name="Liu L.C."/>
            <person name="Chen C.M."/>
            <person name="Pai T.W."/>
        </authorList>
    </citation>
    <scope>NUCLEOTIDE SEQUENCE [LARGE SCALE GENOMIC DNA]</scope>
</reference>
<dbReference type="AlphaFoldDB" id="A0A0G4KBB9"/>
<sequence length="71" mass="8523">MNIRIKLMTSNLKNIDIDKYNENDFDYNTESYMYNYNTEEVDISNNSSHICLNEAINYYTECNRKILNSHN</sequence>
<keyword evidence="1" id="KW-0934">Plastid</keyword>
<dbReference type="EMBL" id="LN833431">
    <property type="protein sequence ID" value="CRF40096.1"/>
    <property type="molecule type" value="Genomic_DNA"/>
</dbReference>
<evidence type="ECO:0000313" key="2">
    <source>
        <dbReference type="Proteomes" id="UP000307987"/>
    </source>
</evidence>
<organism evidence="1 2">
    <name type="scientific">Laurencia snackeyi</name>
    <dbReference type="NCBI Taxonomy" id="1858662"/>
    <lineage>
        <taxon>Eukaryota</taxon>
        <taxon>Rhodophyta</taxon>
        <taxon>Florideophyceae</taxon>
        <taxon>Rhodymeniophycidae</taxon>
        <taxon>Ceramiales</taxon>
        <taxon>Rhodomelaceae</taxon>
        <taxon>Laurencieae</taxon>
        <taxon>Laurencia</taxon>
    </lineage>
</organism>
<dbReference type="Proteomes" id="UP000307987">
    <property type="component" value="Plastid JFC0032_plastid"/>
</dbReference>
<proteinExistence type="predicted"/>
<evidence type="ECO:0000313" key="1">
    <source>
        <dbReference type="EMBL" id="CRF40096.1"/>
    </source>
</evidence>
<gene>
    <name evidence="1" type="primary">orf71</name>
</gene>
<protein>
    <submittedName>
        <fullName evidence="1">Uncharacterized protein</fullName>
    </submittedName>
</protein>
<geneLocation type="plastid" evidence="1"/>
<accession>A0A0G4KBB9</accession>